<dbReference type="InterPro" id="IPR045465">
    <property type="entry name" value="Trans_reg_dom"/>
</dbReference>
<comment type="caution">
    <text evidence="2">The sequence shown here is derived from an EMBL/GenBank/DDBJ whole genome shotgun (WGS) entry which is preliminary data.</text>
</comment>
<sequence length="69" mass="7935">MPIDIWQSETDLIALKRLDDAGLAGAFMRRWRSYRDDYAETSSLVAAGSPDPGGEWDVFCQRWRLRFPA</sequence>
<evidence type="ECO:0000259" key="1">
    <source>
        <dbReference type="Pfam" id="PF20109"/>
    </source>
</evidence>
<proteinExistence type="predicted"/>
<organism evidence="2 3">
    <name type="scientific">Acidomonas methanolica NBRC 104435</name>
    <dbReference type="NCBI Taxonomy" id="1231351"/>
    <lineage>
        <taxon>Bacteria</taxon>
        <taxon>Pseudomonadati</taxon>
        <taxon>Pseudomonadota</taxon>
        <taxon>Alphaproteobacteria</taxon>
        <taxon>Acetobacterales</taxon>
        <taxon>Acetobacteraceae</taxon>
        <taxon>Acidomonas</taxon>
    </lineage>
</organism>
<dbReference type="AlphaFoldDB" id="A0A023D693"/>
<reference evidence="2 3" key="2">
    <citation type="journal article" date="2014" name="FEMS Microbiol. Lett.">
        <title>Draft genomic DNA sequence of the facultatively methylotrophic bacterium Acidomonas methanolica type strain MB58.</title>
        <authorList>
            <person name="Higashiura N."/>
            <person name="Hadano H."/>
            <person name="Hirakawa H."/>
            <person name="Matsutani M."/>
            <person name="Takabe S."/>
            <person name="Matsushita K."/>
            <person name="Azuma Y."/>
        </authorList>
    </citation>
    <scope>NUCLEOTIDE SEQUENCE [LARGE SCALE GENOMIC DNA]</scope>
    <source>
        <strain evidence="2 3">MB58</strain>
    </source>
</reference>
<feature type="domain" description="Transcriptional regulator-like" evidence="1">
    <location>
        <begin position="6"/>
        <end position="68"/>
    </location>
</feature>
<accession>A0A023D693</accession>
<protein>
    <recommendedName>
        <fullName evidence="1">Transcriptional regulator-like domain-containing protein</fullName>
    </recommendedName>
</protein>
<keyword evidence="3" id="KW-1185">Reference proteome</keyword>
<evidence type="ECO:0000313" key="3">
    <source>
        <dbReference type="Proteomes" id="UP000019760"/>
    </source>
</evidence>
<reference evidence="3" key="1">
    <citation type="journal article" date="2014" name="FEMS Microbiol. Lett.">
        <title>Draft Genomic DNA Sequence of the Facultatively Methylotrophic Bacterium Acidomonas methanolica type strain MB58.</title>
        <authorList>
            <person name="Higashiura N."/>
            <person name="Hadano H."/>
            <person name="Hirakawa H."/>
            <person name="Matsutani M."/>
            <person name="Takabe S."/>
            <person name="Matsushita K."/>
            <person name="Azuma Y."/>
        </authorList>
    </citation>
    <scope>NUCLEOTIDE SEQUENCE [LARGE SCALE GENOMIC DNA]</scope>
    <source>
        <strain evidence="3">MB58</strain>
    </source>
</reference>
<name>A0A023D693_ACIMT</name>
<dbReference type="Pfam" id="PF20109">
    <property type="entry name" value="Trans_reg_dom"/>
    <property type="match status" value="1"/>
</dbReference>
<dbReference type="Proteomes" id="UP000019760">
    <property type="component" value="Unassembled WGS sequence"/>
</dbReference>
<dbReference type="RefSeq" id="WP_042059769.1">
    <property type="nucleotide sequence ID" value="NZ_BAND01000070.1"/>
</dbReference>
<gene>
    <name evidence="2" type="ORF">Amme_070_007</name>
</gene>
<dbReference type="EMBL" id="BAND01000070">
    <property type="protein sequence ID" value="GAJ29619.1"/>
    <property type="molecule type" value="Genomic_DNA"/>
</dbReference>
<evidence type="ECO:0000313" key="2">
    <source>
        <dbReference type="EMBL" id="GAJ29619.1"/>
    </source>
</evidence>